<evidence type="ECO:0000256" key="1">
    <source>
        <dbReference type="SAM" id="MobiDB-lite"/>
    </source>
</evidence>
<feature type="non-terminal residue" evidence="2">
    <location>
        <position position="80"/>
    </location>
</feature>
<dbReference type="Proteomes" id="UP000050424">
    <property type="component" value="Unassembled WGS sequence"/>
</dbReference>
<evidence type="ECO:0000313" key="2">
    <source>
        <dbReference type="EMBL" id="KPM33924.1"/>
    </source>
</evidence>
<feature type="compositionally biased region" description="Polar residues" evidence="1">
    <location>
        <begin position="1"/>
        <end position="15"/>
    </location>
</feature>
<gene>
    <name evidence="2" type="ORF">AK830_g12646</name>
</gene>
<feature type="region of interest" description="Disordered" evidence="1">
    <location>
        <begin position="1"/>
        <end position="33"/>
    </location>
</feature>
<protein>
    <submittedName>
        <fullName evidence="2">Uncharacterized protein</fullName>
    </submittedName>
</protein>
<dbReference type="EMBL" id="LKCW01000480">
    <property type="protein sequence ID" value="KPM33924.1"/>
    <property type="molecule type" value="Genomic_DNA"/>
</dbReference>
<keyword evidence="3" id="KW-1185">Reference proteome</keyword>
<reference evidence="2 3" key="1">
    <citation type="submission" date="2015-09" db="EMBL/GenBank/DDBJ databases">
        <title>Draft genome of a European isolate of the apple canker pathogen Neonectria ditissima.</title>
        <authorList>
            <person name="Gomez-Cortecero A."/>
            <person name="Harrison R.J."/>
            <person name="Armitage A.D."/>
        </authorList>
    </citation>
    <scope>NUCLEOTIDE SEQUENCE [LARGE SCALE GENOMIC DNA]</scope>
    <source>
        <strain evidence="2 3">R09/05</strain>
    </source>
</reference>
<accession>A0A0N8H4P2</accession>
<proteinExistence type="predicted"/>
<dbReference type="AlphaFoldDB" id="A0A0N8H4P2"/>
<name>A0A0N8H4P2_9HYPO</name>
<sequence length="80" mass="7836">MSTPAMKSPDASPSTPAAGLALQERSSSTTTTTTAAVAAAAGTDTAAWNTKNLGLRLGVDAASAACATAMIAPLIAMIDR</sequence>
<organism evidence="2 3">
    <name type="scientific">Neonectria ditissima</name>
    <dbReference type="NCBI Taxonomy" id="78410"/>
    <lineage>
        <taxon>Eukaryota</taxon>
        <taxon>Fungi</taxon>
        <taxon>Dikarya</taxon>
        <taxon>Ascomycota</taxon>
        <taxon>Pezizomycotina</taxon>
        <taxon>Sordariomycetes</taxon>
        <taxon>Hypocreomycetidae</taxon>
        <taxon>Hypocreales</taxon>
        <taxon>Nectriaceae</taxon>
        <taxon>Neonectria</taxon>
    </lineage>
</organism>
<evidence type="ECO:0000313" key="3">
    <source>
        <dbReference type="Proteomes" id="UP000050424"/>
    </source>
</evidence>
<comment type="caution">
    <text evidence="2">The sequence shown here is derived from an EMBL/GenBank/DDBJ whole genome shotgun (WGS) entry which is preliminary data.</text>
</comment>